<reference evidence="3" key="1">
    <citation type="submission" date="2018-12" db="EMBL/GenBank/DDBJ databases">
        <title>Novel natural products biosynthetic potential of the class Ktedonobacteria.</title>
        <authorList>
            <person name="Zheng Y."/>
            <person name="Saitou A."/>
            <person name="Wang C.M."/>
            <person name="Toyoda A."/>
            <person name="Minakuchi Y."/>
            <person name="Sekiguchi Y."/>
            <person name="Ueda K."/>
            <person name="Takano H."/>
            <person name="Sakai Y."/>
            <person name="Yokota A."/>
            <person name="Yabe S."/>
        </authorList>
    </citation>
    <scope>NUCLEOTIDE SEQUENCE</scope>
    <source>
        <strain evidence="3">A3-2</strain>
    </source>
</reference>
<organism evidence="3">
    <name type="scientific">Thermogemmatispora argillosa</name>
    <dbReference type="NCBI Taxonomy" id="2045280"/>
    <lineage>
        <taxon>Bacteria</taxon>
        <taxon>Bacillati</taxon>
        <taxon>Chloroflexota</taxon>
        <taxon>Ktedonobacteria</taxon>
        <taxon>Thermogemmatisporales</taxon>
        <taxon>Thermogemmatisporaceae</taxon>
        <taxon>Thermogemmatispora</taxon>
    </lineage>
</organism>
<name>A0A455SYG8_9CHLR</name>
<proteinExistence type="predicted"/>
<dbReference type="EMBL" id="AP019377">
    <property type="protein sequence ID" value="BBH92626.1"/>
    <property type="molecule type" value="Genomic_DNA"/>
</dbReference>
<dbReference type="AlphaFoldDB" id="A0A455SYG8"/>
<feature type="transmembrane region" description="Helical" evidence="2">
    <location>
        <begin position="36"/>
        <end position="59"/>
    </location>
</feature>
<feature type="compositionally biased region" description="Basic and acidic residues" evidence="1">
    <location>
        <begin position="167"/>
        <end position="177"/>
    </location>
</feature>
<feature type="region of interest" description="Disordered" evidence="1">
    <location>
        <begin position="160"/>
        <end position="196"/>
    </location>
</feature>
<keyword evidence="2" id="KW-0812">Transmembrane</keyword>
<protein>
    <submittedName>
        <fullName evidence="3">Uncharacterized protein</fullName>
    </submittedName>
</protein>
<evidence type="ECO:0000313" key="3">
    <source>
        <dbReference type="EMBL" id="BBH92626.1"/>
    </source>
</evidence>
<keyword evidence="2" id="KW-0472">Membrane</keyword>
<gene>
    <name evidence="3" type="ORF">KTA_08250</name>
</gene>
<sequence>MQYRLPIQLRPEQEQLLEESGLGQPLLRARATIHTYIIFFLFGLVTATLTMLLILTFVINVVFHNFLWEDLGFWRFLLSSPLLVEISLDLWRQPFIALICGGLLLLELIGGTVSLANLLRLEVLVCTHGLLKQRAKEQQILHWQNARVLYTTRGQVTGVGGLEPEEGQGHQHQHEQSSENQEDDEDKDDASDEDASLPWPLIENGETLLSWPLSFCTNELSNHIIQKVEEYLLPLMKERLARGKSVAFLVGEKVLLVDQRGMSYEGAELIDWQELTDLRLQRGRLWLLRNGDWQRYPRRWKAFQVNLPLLVPLVRGILEERRQGGASRPGPAGQRCD</sequence>
<evidence type="ECO:0000256" key="2">
    <source>
        <dbReference type="SAM" id="Phobius"/>
    </source>
</evidence>
<keyword evidence="2" id="KW-1133">Transmembrane helix</keyword>
<evidence type="ECO:0000256" key="1">
    <source>
        <dbReference type="SAM" id="MobiDB-lite"/>
    </source>
</evidence>
<feature type="transmembrane region" description="Helical" evidence="2">
    <location>
        <begin position="95"/>
        <end position="119"/>
    </location>
</feature>
<feature type="compositionally biased region" description="Acidic residues" evidence="1">
    <location>
        <begin position="180"/>
        <end position="195"/>
    </location>
</feature>
<accession>A0A455SYG8</accession>